<reference evidence="1 2" key="1">
    <citation type="journal article" date="2012" name="New Phytol.">
        <title>Insight into trade-off between wood decay and parasitism from the genome of a fungal forest pathogen.</title>
        <authorList>
            <person name="Olson A."/>
            <person name="Aerts A."/>
            <person name="Asiegbu F."/>
            <person name="Belbahri L."/>
            <person name="Bouzid O."/>
            <person name="Broberg A."/>
            <person name="Canback B."/>
            <person name="Coutinho P.M."/>
            <person name="Cullen D."/>
            <person name="Dalman K."/>
            <person name="Deflorio G."/>
            <person name="van Diepen L.T."/>
            <person name="Dunand C."/>
            <person name="Duplessis S."/>
            <person name="Durling M."/>
            <person name="Gonthier P."/>
            <person name="Grimwood J."/>
            <person name="Fossdal C.G."/>
            <person name="Hansson D."/>
            <person name="Henrissat B."/>
            <person name="Hietala A."/>
            <person name="Himmelstrand K."/>
            <person name="Hoffmeister D."/>
            <person name="Hogberg N."/>
            <person name="James T.Y."/>
            <person name="Karlsson M."/>
            <person name="Kohler A."/>
            <person name="Kues U."/>
            <person name="Lee Y.H."/>
            <person name="Lin Y.C."/>
            <person name="Lind M."/>
            <person name="Lindquist E."/>
            <person name="Lombard V."/>
            <person name="Lucas S."/>
            <person name="Lunden K."/>
            <person name="Morin E."/>
            <person name="Murat C."/>
            <person name="Park J."/>
            <person name="Raffaello T."/>
            <person name="Rouze P."/>
            <person name="Salamov A."/>
            <person name="Schmutz J."/>
            <person name="Solheim H."/>
            <person name="Stahlberg J."/>
            <person name="Velez H."/>
            <person name="de Vries R.P."/>
            <person name="Wiebenga A."/>
            <person name="Woodward S."/>
            <person name="Yakovlev I."/>
            <person name="Garbelotto M."/>
            <person name="Martin F."/>
            <person name="Grigoriev I.V."/>
            <person name="Stenlid J."/>
        </authorList>
    </citation>
    <scope>NUCLEOTIDE SEQUENCE [LARGE SCALE GENOMIC DNA]</scope>
    <source>
        <strain evidence="1 2">TC 32-1</strain>
    </source>
</reference>
<dbReference type="RefSeq" id="XP_009549247.1">
    <property type="nucleotide sequence ID" value="XM_009550952.1"/>
</dbReference>
<dbReference type="eggNOG" id="ENOG502T2KJ">
    <property type="taxonomic scope" value="Eukaryota"/>
</dbReference>
<evidence type="ECO:0000313" key="1">
    <source>
        <dbReference type="EMBL" id="ETW78963.1"/>
    </source>
</evidence>
<dbReference type="Proteomes" id="UP000030671">
    <property type="component" value="Unassembled WGS sequence"/>
</dbReference>
<name>W4JZF7_HETIT</name>
<dbReference type="OrthoDB" id="2836053at2759"/>
<gene>
    <name evidence="1" type="ORF">HETIRDRAFT_117632</name>
</gene>
<keyword evidence="2" id="KW-1185">Reference proteome</keyword>
<dbReference type="KEGG" id="hir:HETIRDRAFT_117632"/>
<dbReference type="GeneID" id="20666559"/>
<evidence type="ECO:0000313" key="2">
    <source>
        <dbReference type="Proteomes" id="UP000030671"/>
    </source>
</evidence>
<organism evidence="1 2">
    <name type="scientific">Heterobasidion irregulare (strain TC 32-1)</name>
    <dbReference type="NCBI Taxonomy" id="747525"/>
    <lineage>
        <taxon>Eukaryota</taxon>
        <taxon>Fungi</taxon>
        <taxon>Dikarya</taxon>
        <taxon>Basidiomycota</taxon>
        <taxon>Agaricomycotina</taxon>
        <taxon>Agaricomycetes</taxon>
        <taxon>Russulales</taxon>
        <taxon>Bondarzewiaceae</taxon>
        <taxon>Heterobasidion</taxon>
        <taxon>Heterobasidion annosum species complex</taxon>
    </lineage>
</organism>
<dbReference type="AlphaFoldDB" id="W4JZF7"/>
<dbReference type="InParanoid" id="W4JZF7"/>
<evidence type="ECO:0008006" key="3">
    <source>
        <dbReference type="Google" id="ProtNLM"/>
    </source>
</evidence>
<sequence>MMDSLSTRFQHLLIIDPIILQTSQPSWPYLPVELIQRILEKAWTSPLTGEEVTSMLTSLPLVSKTFLAIYNRLAFRDVHVATEDYSDRFQPLLSSRTPEKEAYCEAHPLLSIPSPTTINSLCRSITFHIPGLGGYPGKDPIQLYSENHPMGQALSGTLYQLKRLPWLPSLRHITIEYTNWGYNDIFDQDRLLDLPLRVSTLELRYLFTANIGKRSIRGLSNRYFGRQRWRSGHYSLPGVRELIVSGDCLDIVVDVAHMCPTLKVLEVDELKGISVLAPLPPSVHTLVLRSGRGFILNDDSLQEMQLERALKNKLFGSSEHPRIILESASVDPTVFNYTVNLCQNHDIELIHRSLYV</sequence>
<dbReference type="HOGENOM" id="CLU_834287_0_0_1"/>
<protein>
    <recommendedName>
        <fullName evidence="3">F-box domain-containing protein</fullName>
    </recommendedName>
</protein>
<dbReference type="EMBL" id="KI925461">
    <property type="protein sequence ID" value="ETW78963.1"/>
    <property type="molecule type" value="Genomic_DNA"/>
</dbReference>
<accession>W4JZF7</accession>
<proteinExistence type="predicted"/>